<evidence type="ECO:0000256" key="1">
    <source>
        <dbReference type="SAM" id="MobiDB-lite"/>
    </source>
</evidence>
<gene>
    <name evidence="3" type="primary">LOC108567746</name>
</gene>
<accession>A0ABM1NAM5</accession>
<organism evidence="2 3">
    <name type="scientific">Nicrophorus vespilloides</name>
    <name type="common">Boreal carrion beetle</name>
    <dbReference type="NCBI Taxonomy" id="110193"/>
    <lineage>
        <taxon>Eukaryota</taxon>
        <taxon>Metazoa</taxon>
        <taxon>Ecdysozoa</taxon>
        <taxon>Arthropoda</taxon>
        <taxon>Hexapoda</taxon>
        <taxon>Insecta</taxon>
        <taxon>Pterygota</taxon>
        <taxon>Neoptera</taxon>
        <taxon>Endopterygota</taxon>
        <taxon>Coleoptera</taxon>
        <taxon>Polyphaga</taxon>
        <taxon>Staphyliniformia</taxon>
        <taxon>Silphidae</taxon>
        <taxon>Nicrophorinae</taxon>
        <taxon>Nicrophorus</taxon>
    </lineage>
</organism>
<dbReference type="RefSeq" id="XP_017783875.1">
    <property type="nucleotide sequence ID" value="XM_017928386.1"/>
</dbReference>
<feature type="region of interest" description="Disordered" evidence="1">
    <location>
        <begin position="99"/>
        <end position="119"/>
    </location>
</feature>
<keyword evidence="2" id="KW-1185">Reference proteome</keyword>
<feature type="compositionally biased region" description="Polar residues" evidence="1">
    <location>
        <begin position="110"/>
        <end position="119"/>
    </location>
</feature>
<reference evidence="3" key="1">
    <citation type="submission" date="2025-08" db="UniProtKB">
        <authorList>
            <consortium name="RefSeq"/>
        </authorList>
    </citation>
    <scope>IDENTIFICATION</scope>
    <source>
        <tissue evidence="3">Whole Larva</tissue>
    </source>
</reference>
<proteinExistence type="predicted"/>
<protein>
    <submittedName>
        <fullName evidence="3">Uncharacterized protein LOC108567746</fullName>
    </submittedName>
</protein>
<dbReference type="GeneID" id="108567746"/>
<evidence type="ECO:0000313" key="2">
    <source>
        <dbReference type="Proteomes" id="UP000695000"/>
    </source>
</evidence>
<feature type="region of interest" description="Disordered" evidence="1">
    <location>
        <begin position="1"/>
        <end position="38"/>
    </location>
</feature>
<name>A0ABM1NAM5_NICVS</name>
<feature type="compositionally biased region" description="Polar residues" evidence="1">
    <location>
        <begin position="28"/>
        <end position="38"/>
    </location>
</feature>
<dbReference type="Proteomes" id="UP000695000">
    <property type="component" value="Unplaced"/>
</dbReference>
<feature type="compositionally biased region" description="Gly residues" evidence="1">
    <location>
        <begin position="7"/>
        <end position="23"/>
    </location>
</feature>
<sequence>MQVANGGVVGSGGGGIGGGGGDGVSEPQVDNASLSAPQTEVIPSLSHRIWNLSRLSFDGTDRTNFLYRQDLHRHFVISTDTNFPRGPLSLSSKDCSTCLSHDPAPFSPAEKQQQTHPLG</sequence>
<evidence type="ECO:0000313" key="3">
    <source>
        <dbReference type="RefSeq" id="XP_017783875.1"/>
    </source>
</evidence>